<gene>
    <name evidence="2" type="ORF">DV707_08495</name>
    <name evidence="3" type="ORF">SAMN04488133_2442</name>
</gene>
<accession>A0A1H6ARL2</accession>
<keyword evidence="4" id="KW-1185">Reference proteome</keyword>
<dbReference type="EMBL" id="CP031311">
    <property type="protein sequence ID" value="QCC47694.1"/>
    <property type="molecule type" value="Genomic_DNA"/>
</dbReference>
<evidence type="ECO:0000313" key="2">
    <source>
        <dbReference type="EMBL" id="QCC47694.1"/>
    </source>
</evidence>
<dbReference type="Pfam" id="PF24348">
    <property type="entry name" value="DUF7508"/>
    <property type="match status" value="1"/>
</dbReference>
<evidence type="ECO:0000313" key="4">
    <source>
        <dbReference type="Proteomes" id="UP000236740"/>
    </source>
</evidence>
<evidence type="ECO:0000313" key="3">
    <source>
        <dbReference type="EMBL" id="SEG50727.1"/>
    </source>
</evidence>
<dbReference type="OrthoDB" id="103534at2157"/>
<dbReference type="Proteomes" id="UP000236740">
    <property type="component" value="Unassembled WGS sequence"/>
</dbReference>
<dbReference type="InterPro" id="IPR055930">
    <property type="entry name" value="DUF7508"/>
</dbReference>
<dbReference type="AlphaFoldDB" id="A0A1H6ARL2"/>
<sequence>MALRKRWKSLTRRTVGSAPDAYALIEFGDGDGNVLRATAGLLPEELREEIAYGDAEQVRWKRAQSAEHAERLLDER</sequence>
<organism evidence="3 4">
    <name type="scientific">Halobellus limi</name>
    <dbReference type="NCBI Taxonomy" id="699433"/>
    <lineage>
        <taxon>Archaea</taxon>
        <taxon>Methanobacteriati</taxon>
        <taxon>Methanobacteriota</taxon>
        <taxon>Stenosarchaea group</taxon>
        <taxon>Halobacteria</taxon>
        <taxon>Halobacteriales</taxon>
        <taxon>Haloferacaceae</taxon>
        <taxon>Halobellus</taxon>
    </lineage>
</organism>
<feature type="domain" description="DUF7508" evidence="1">
    <location>
        <begin position="1"/>
        <end position="75"/>
    </location>
</feature>
<name>A0A1H6ARL2_9EURY</name>
<dbReference type="EMBL" id="FNVN01000003">
    <property type="protein sequence ID" value="SEG50727.1"/>
    <property type="molecule type" value="Genomic_DNA"/>
</dbReference>
<reference evidence="2 5" key="2">
    <citation type="journal article" date="2019" name="Nat. Commun.">
        <title>A new type of DNA phosphorothioation-based antiviral system in archaea.</title>
        <authorList>
            <person name="Xiong L."/>
            <person name="Liu S."/>
            <person name="Chen S."/>
            <person name="Xiao Y."/>
            <person name="Zhu B."/>
            <person name="Gao Y."/>
            <person name="Zhang Y."/>
            <person name="Chen B."/>
            <person name="Luo J."/>
            <person name="Deng Z."/>
            <person name="Chen X."/>
            <person name="Wang L."/>
            <person name="Chen S."/>
        </authorList>
    </citation>
    <scope>NUCLEOTIDE SEQUENCE [LARGE SCALE GENOMIC DNA]</scope>
    <source>
        <strain evidence="2 5">CGMCC 1.10331</strain>
    </source>
</reference>
<dbReference type="Proteomes" id="UP000296733">
    <property type="component" value="Chromosome"/>
</dbReference>
<dbReference type="KEGG" id="hlm:DV707_08495"/>
<dbReference type="RefSeq" id="WP_103992137.1">
    <property type="nucleotide sequence ID" value="NZ_CP031311.1"/>
</dbReference>
<proteinExistence type="predicted"/>
<evidence type="ECO:0000313" key="5">
    <source>
        <dbReference type="Proteomes" id="UP000296733"/>
    </source>
</evidence>
<dbReference type="GeneID" id="39858123"/>
<reference evidence="3 4" key="1">
    <citation type="submission" date="2016-10" db="EMBL/GenBank/DDBJ databases">
        <authorList>
            <person name="de Groot N.N."/>
        </authorList>
    </citation>
    <scope>NUCLEOTIDE SEQUENCE [LARGE SCALE GENOMIC DNA]</scope>
    <source>
        <strain evidence="3 4">CGMCC 1.10331</strain>
    </source>
</reference>
<protein>
    <recommendedName>
        <fullName evidence="1">DUF7508 domain-containing protein</fullName>
    </recommendedName>
</protein>
<evidence type="ECO:0000259" key="1">
    <source>
        <dbReference type="Pfam" id="PF24348"/>
    </source>
</evidence>